<dbReference type="EMBL" id="LT854253">
    <property type="protein sequence ID" value="SMR41970.1"/>
    <property type="molecule type" value="Genomic_DNA"/>
</dbReference>
<organism evidence="1 2">
    <name type="scientific">Zymoseptoria tritici ST99CH_1E4</name>
    <dbReference type="NCBI Taxonomy" id="1276532"/>
    <lineage>
        <taxon>Eukaryota</taxon>
        <taxon>Fungi</taxon>
        <taxon>Dikarya</taxon>
        <taxon>Ascomycota</taxon>
        <taxon>Pezizomycotina</taxon>
        <taxon>Dothideomycetes</taxon>
        <taxon>Dothideomycetidae</taxon>
        <taxon>Mycosphaerellales</taxon>
        <taxon>Mycosphaerellaceae</taxon>
        <taxon>Zymoseptoria</taxon>
    </lineage>
</organism>
<dbReference type="Proteomes" id="UP000245764">
    <property type="component" value="Chromosome 1"/>
</dbReference>
<reference evidence="2" key="1">
    <citation type="submission" date="2017-05" db="EMBL/GenBank/DDBJ databases">
        <authorList>
            <person name="Song R."/>
            <person name="Chenine A.L."/>
            <person name="Ruprecht R.M."/>
        </authorList>
    </citation>
    <scope>NUCLEOTIDE SEQUENCE [LARGE SCALE GENOMIC DNA]</scope>
</reference>
<evidence type="ECO:0000313" key="2">
    <source>
        <dbReference type="Proteomes" id="UP000245764"/>
    </source>
</evidence>
<protein>
    <submittedName>
        <fullName evidence="1">Uncharacterized protein</fullName>
    </submittedName>
</protein>
<accession>A0A2H1FKW0</accession>
<sequence>MSASTPFVKLADTPILINVQGTQPPTVPIEASKLTTSAALPAHQRSHQRFTLSWPALQRHLRDTFAYDAAAGDEVAYAKAGEGFVATIVRDSKGLDEAFREMRKGRGGVGFWLVRGGWRDPKPIPREEYLAECFFDGEDDQDLSDSEDEHVKKWQKGLVKAEPPISNMTTYK</sequence>
<dbReference type="AlphaFoldDB" id="A0A2H1FKW0"/>
<name>A0A2H1FKW0_ZYMTR</name>
<proteinExistence type="predicted"/>
<gene>
    <name evidence="1" type="ORF">ZT1E4_G748</name>
</gene>
<evidence type="ECO:0000313" key="1">
    <source>
        <dbReference type="EMBL" id="SMR41970.1"/>
    </source>
</evidence>